<dbReference type="EMBL" id="AF522065">
    <property type="protein sequence ID" value="AAO18429.1"/>
    <property type="molecule type" value="Genomic_DNA"/>
</dbReference>
<evidence type="ECO:0000256" key="8">
    <source>
        <dbReference type="ARBA" id="ARBA00022833"/>
    </source>
</evidence>
<protein>
    <recommendedName>
        <fullName evidence="14">Fructose-1,6-bisphosphate aldolase</fullName>
        <shortName evidence="14">FBP aldolase</shortName>
        <ecNumber evidence="14">4.1.2.13</ecNumber>
    </recommendedName>
</protein>
<keyword evidence="8 13" id="KW-0862">Zinc</keyword>
<comment type="pathway">
    <text evidence="4">Carbohydrate biosynthesis; Calvin cycle.</text>
</comment>
<evidence type="ECO:0000256" key="14">
    <source>
        <dbReference type="RuleBase" id="RU365019"/>
    </source>
</evidence>
<dbReference type="InterPro" id="IPR013785">
    <property type="entry name" value="Aldolase_TIM"/>
</dbReference>
<evidence type="ECO:0000256" key="12">
    <source>
        <dbReference type="PIRSR" id="PIRSR001359-2"/>
    </source>
</evidence>
<dbReference type="AlphaFoldDB" id="Q84HW7"/>
<sequence>MALTSLRQILDHAAEYGYGMPAFNITNSETLQAVLEAAKKTGSPAIVQVSQSARKYADDIFLAAMFEAAAKRYPEVPLCIHQDHGSSPSVCRDAIAIGCSSVMMDGSLREDGKTPSDFAYNADVTRETVQFAHARGVSVEGEIGVLGSLETGGGEQEDGHGVEGVLSREELLTDPEEAARFVDATGVDALAVAIGTSHGAYKFSRRPTGDLLALDVIAAIHARLPNTHLVMHGASTVPQELQDQINAFGGNIPQTYGVPAEEIVKSIKHGVRKVNIDTDLRMAFTGAIRENLARNPSSFDIRNLLKAASVNMSRLCQERFEQFGASGRAASIKPISLDDMAARYREGSIR</sequence>
<feature type="binding site" evidence="12">
    <location>
        <begin position="233"/>
        <end position="235"/>
    </location>
    <ligand>
        <name>dihydroxyacetone phosphate</name>
        <dbReference type="ChEBI" id="CHEBI:57642"/>
    </ligand>
</feature>
<feature type="binding site" evidence="13">
    <location>
        <position position="142"/>
    </location>
    <ligand>
        <name>Zn(2+)</name>
        <dbReference type="ChEBI" id="CHEBI:29105"/>
        <label>2</label>
    </ligand>
</feature>
<comment type="similarity">
    <text evidence="5 14">Belongs to the class II fructose-bisphosphate aldolase family.</text>
</comment>
<comment type="function">
    <text evidence="2 14">Catalyzes the aldol condensation of dihydroxyacetone phosphate (DHAP or glycerone-phosphate) with glyceraldehyde 3-phosphate (G3P) to form fructose 1,6-bisphosphate (FBP) in gluconeogenesis and the reverse reaction in glycolysis.</text>
</comment>
<comment type="cofactor">
    <cofactor evidence="14">
        <name>Zn(2+)</name>
        <dbReference type="ChEBI" id="CHEBI:29105"/>
    </cofactor>
    <text evidence="14">One is catalytic and the other provides a structural contribution.</text>
</comment>
<dbReference type="SUPFAM" id="SSF51569">
    <property type="entry name" value="Aldolase"/>
    <property type="match status" value="1"/>
</dbReference>
<dbReference type="InterPro" id="IPR006412">
    <property type="entry name" value="Fruct_bisP_Calv"/>
</dbReference>
<organism evidence="15">
    <name type="scientific">Rhizobium sp. TAL1145</name>
    <dbReference type="NCBI Taxonomy" id="147233"/>
    <lineage>
        <taxon>Bacteria</taxon>
        <taxon>Pseudomonadati</taxon>
        <taxon>Pseudomonadota</taxon>
        <taxon>Alphaproteobacteria</taxon>
        <taxon>Hyphomicrobiales</taxon>
        <taxon>Rhizobiaceae</taxon>
        <taxon>Rhizobium/Agrobacterium group</taxon>
        <taxon>Rhizobium</taxon>
    </lineage>
</organism>
<dbReference type="Pfam" id="PF01116">
    <property type="entry name" value="F_bP_aldolase"/>
    <property type="match status" value="1"/>
</dbReference>
<evidence type="ECO:0000256" key="3">
    <source>
        <dbReference type="ARBA" id="ARBA00004714"/>
    </source>
</evidence>
<dbReference type="InterPro" id="IPR050246">
    <property type="entry name" value="Class_II_FBP_aldolase"/>
</dbReference>
<evidence type="ECO:0000256" key="13">
    <source>
        <dbReference type="PIRSR" id="PIRSR001359-3"/>
    </source>
</evidence>
<comment type="cofactor">
    <cofactor evidence="13">
        <name>Zn(2+)</name>
        <dbReference type="ChEBI" id="CHEBI:29105"/>
    </cofactor>
    <text evidence="13">Binds 2 Zn(2+) ions per subunit. One is catalytic and the other provides a structural contribution.</text>
</comment>
<evidence type="ECO:0000256" key="10">
    <source>
        <dbReference type="ARBA" id="ARBA00023239"/>
    </source>
</evidence>
<evidence type="ECO:0000256" key="9">
    <source>
        <dbReference type="ARBA" id="ARBA00023152"/>
    </source>
</evidence>
<keyword evidence="6" id="KW-0113">Calvin cycle</keyword>
<keyword evidence="9 14" id="KW-0324">Glycolysis</keyword>
<dbReference type="CDD" id="cd00947">
    <property type="entry name" value="TBP_aldolase_IIB"/>
    <property type="match status" value="1"/>
</dbReference>
<comment type="pathway">
    <text evidence="3 14">Carbohydrate degradation; glycolysis; D-glyceraldehyde 3-phosphate and glycerone phosphate from D-glucose: step 4/4.</text>
</comment>
<dbReference type="UniPathway" id="UPA00109">
    <property type="reaction ID" value="UER00183"/>
</dbReference>
<evidence type="ECO:0000256" key="5">
    <source>
        <dbReference type="ARBA" id="ARBA00005812"/>
    </source>
</evidence>
<feature type="binding site" evidence="12">
    <location>
        <begin position="275"/>
        <end position="278"/>
    </location>
    <ligand>
        <name>dihydroxyacetone phosphate</name>
        <dbReference type="ChEBI" id="CHEBI:57642"/>
    </ligand>
</feature>
<evidence type="ECO:0000256" key="2">
    <source>
        <dbReference type="ARBA" id="ARBA00002181"/>
    </source>
</evidence>
<dbReference type="GO" id="GO:0006096">
    <property type="term" value="P:glycolytic process"/>
    <property type="evidence" value="ECO:0007669"/>
    <property type="project" value="UniProtKB-UniPathway"/>
</dbReference>
<dbReference type="PROSITE" id="PS00602">
    <property type="entry name" value="ALDOLASE_CLASS_II_1"/>
    <property type="match status" value="1"/>
</dbReference>
<dbReference type="PANTHER" id="PTHR30304:SF0">
    <property type="entry name" value="D-TAGATOSE-1,6-BISPHOSPHATE ALDOLASE SUBUNIT GATY-RELATED"/>
    <property type="match status" value="1"/>
</dbReference>
<dbReference type="PANTHER" id="PTHR30304">
    <property type="entry name" value="D-TAGATOSE-1,6-BISPHOSPHATE ALDOLASE"/>
    <property type="match status" value="1"/>
</dbReference>
<comment type="catalytic activity">
    <reaction evidence="1 14">
        <text>beta-D-fructose 1,6-bisphosphate = D-glyceraldehyde 3-phosphate + dihydroxyacetone phosphate</text>
        <dbReference type="Rhea" id="RHEA:14729"/>
        <dbReference type="ChEBI" id="CHEBI:32966"/>
        <dbReference type="ChEBI" id="CHEBI:57642"/>
        <dbReference type="ChEBI" id="CHEBI:59776"/>
        <dbReference type="EC" id="4.1.2.13"/>
    </reaction>
</comment>
<dbReference type="PIRSF" id="PIRSF001359">
    <property type="entry name" value="F_bP_aldolase_II"/>
    <property type="match status" value="1"/>
</dbReference>
<dbReference type="GO" id="GO:0008270">
    <property type="term" value="F:zinc ion binding"/>
    <property type="evidence" value="ECO:0007669"/>
    <property type="project" value="InterPro"/>
</dbReference>
<dbReference type="EC" id="4.1.2.13" evidence="14"/>
<feature type="binding site" evidence="13">
    <location>
        <position position="232"/>
    </location>
    <ligand>
        <name>Zn(2+)</name>
        <dbReference type="ChEBI" id="CHEBI:29105"/>
        <label>1</label>
        <note>catalytic</note>
    </ligand>
</feature>
<dbReference type="FunFam" id="3.20.20.70:FF:000111">
    <property type="entry name" value="Fructose-1,6-bisphosphate aldolase"/>
    <property type="match status" value="1"/>
</dbReference>
<evidence type="ECO:0000313" key="15">
    <source>
        <dbReference type="EMBL" id="AAO18429.1"/>
    </source>
</evidence>
<reference evidence="15" key="1">
    <citation type="submission" date="2002-06" db="EMBL/GenBank/DDBJ databases">
        <title>Genes encoding a fructose-1,6-bisphosphate aldolase and a fructose-1,6-bisphosphatase are present within the gene cluster for mimosine degradation in Rhizobium sp. strain TAL1145.</title>
        <authorList>
            <person name="Awaya J.D."/>
            <person name="Fox P.M."/>
            <person name="Borthakur D."/>
        </authorList>
    </citation>
    <scope>NUCLEOTIDE SEQUENCE</scope>
    <source>
        <strain evidence="15">TAL1145</strain>
    </source>
</reference>
<dbReference type="Gene3D" id="3.20.20.70">
    <property type="entry name" value="Aldolase class I"/>
    <property type="match status" value="1"/>
</dbReference>
<evidence type="ECO:0000256" key="1">
    <source>
        <dbReference type="ARBA" id="ARBA00000441"/>
    </source>
</evidence>
<proteinExistence type="inferred from homology"/>
<feature type="binding site" evidence="13">
    <location>
        <position position="84"/>
    </location>
    <ligand>
        <name>Zn(2+)</name>
        <dbReference type="ChEBI" id="CHEBI:29105"/>
        <label>1</label>
        <note>catalytic</note>
    </ligand>
</feature>
<evidence type="ECO:0000256" key="6">
    <source>
        <dbReference type="ARBA" id="ARBA00022567"/>
    </source>
</evidence>
<feature type="active site" description="Proton donor" evidence="11">
    <location>
        <position position="83"/>
    </location>
</feature>
<feature type="binding site" evidence="13">
    <location>
        <position position="105"/>
    </location>
    <ligand>
        <name>Zn(2+)</name>
        <dbReference type="ChEBI" id="CHEBI:29105"/>
        <label>2</label>
    </ligand>
</feature>
<dbReference type="NCBIfam" id="TIGR01521">
    <property type="entry name" value="FruBisAldo_II_B"/>
    <property type="match status" value="1"/>
</dbReference>
<name>Q84HW7_9HYPH</name>
<feature type="binding site" evidence="12">
    <location>
        <position position="199"/>
    </location>
    <ligand>
        <name>dihydroxyacetone phosphate</name>
        <dbReference type="ChEBI" id="CHEBI:57642"/>
    </ligand>
</feature>
<dbReference type="UniPathway" id="UPA00116"/>
<accession>Q84HW7</accession>
<dbReference type="NCBIfam" id="TIGR00167">
    <property type="entry name" value="cbbA"/>
    <property type="match status" value="1"/>
</dbReference>
<keyword evidence="10 14" id="KW-0456">Lyase</keyword>
<evidence type="ECO:0000256" key="4">
    <source>
        <dbReference type="ARBA" id="ARBA00005215"/>
    </source>
</evidence>
<dbReference type="InterPro" id="IPR000771">
    <property type="entry name" value="FBA_II"/>
</dbReference>
<dbReference type="PROSITE" id="PS00806">
    <property type="entry name" value="ALDOLASE_CLASS_II_2"/>
    <property type="match status" value="1"/>
</dbReference>
<dbReference type="GO" id="GO:0019253">
    <property type="term" value="P:reductive pentose-phosphate cycle"/>
    <property type="evidence" value="ECO:0007669"/>
    <property type="project" value="UniProtKB-UniPathway"/>
</dbReference>
<evidence type="ECO:0000256" key="7">
    <source>
        <dbReference type="ARBA" id="ARBA00022723"/>
    </source>
</evidence>
<evidence type="ECO:0000256" key="11">
    <source>
        <dbReference type="PIRSR" id="PIRSR001359-1"/>
    </source>
</evidence>
<feature type="binding site" evidence="13">
    <location>
        <position position="198"/>
    </location>
    <ligand>
        <name>Zn(2+)</name>
        <dbReference type="ChEBI" id="CHEBI:29105"/>
        <label>1</label>
        <note>catalytic</note>
    </ligand>
</feature>
<keyword evidence="7 13" id="KW-0479">Metal-binding</keyword>
<dbReference type="GO" id="GO:0004332">
    <property type="term" value="F:fructose-bisphosphate aldolase activity"/>
    <property type="evidence" value="ECO:0007669"/>
    <property type="project" value="UniProtKB-EC"/>
</dbReference>